<dbReference type="InterPro" id="IPR003787">
    <property type="entry name" value="Sulphur_relay_DsrE/F-like"/>
</dbReference>
<protein>
    <submittedName>
        <fullName evidence="1">Uncharacterized protein</fullName>
    </submittedName>
</protein>
<accession>X1CPW4</accession>
<dbReference type="Pfam" id="PF02635">
    <property type="entry name" value="DsrE"/>
    <property type="match status" value="1"/>
</dbReference>
<dbReference type="InterPro" id="IPR027396">
    <property type="entry name" value="DsrEFH-like"/>
</dbReference>
<dbReference type="NCBIfam" id="TIGR03527">
    <property type="entry name" value="selenium_YedF"/>
    <property type="match status" value="1"/>
</dbReference>
<dbReference type="AlphaFoldDB" id="X1CPW4"/>
<name>X1CPW4_9ZZZZ</name>
<dbReference type="SUPFAM" id="SSF75169">
    <property type="entry name" value="DsrEFH-like"/>
    <property type="match status" value="1"/>
</dbReference>
<comment type="caution">
    <text evidence="1">The sequence shown here is derived from an EMBL/GenBank/DDBJ whole genome shotgun (WGS) entry which is preliminary data.</text>
</comment>
<sequence>GKILIRAFFPTLLETEPQPNKLIFMNSGVKLTVEGSEVIDPLKKIENEGMEILVCGTCLDFFNLKDKIKVGHISNMFEIVDSLINSDKILSI</sequence>
<dbReference type="InterPro" id="IPR019870">
    <property type="entry name" value="Se_metab_YedF"/>
</dbReference>
<reference evidence="1" key="1">
    <citation type="journal article" date="2014" name="Front. Microbiol.">
        <title>High frequency of phylogenetically diverse reductive dehalogenase-homologous genes in deep subseafloor sedimentary metagenomes.</title>
        <authorList>
            <person name="Kawai M."/>
            <person name="Futagami T."/>
            <person name="Toyoda A."/>
            <person name="Takaki Y."/>
            <person name="Nishi S."/>
            <person name="Hori S."/>
            <person name="Arai W."/>
            <person name="Tsubouchi T."/>
            <person name="Morono Y."/>
            <person name="Uchiyama I."/>
            <person name="Ito T."/>
            <person name="Fujiyama A."/>
            <person name="Inagaki F."/>
            <person name="Takami H."/>
        </authorList>
    </citation>
    <scope>NUCLEOTIDE SEQUENCE</scope>
    <source>
        <strain evidence="1">Expedition CK06-06</strain>
    </source>
</reference>
<evidence type="ECO:0000313" key="1">
    <source>
        <dbReference type="EMBL" id="GAH09857.1"/>
    </source>
</evidence>
<gene>
    <name evidence="1" type="ORF">S01H4_53992</name>
</gene>
<proteinExistence type="predicted"/>
<feature type="non-terminal residue" evidence="1">
    <location>
        <position position="1"/>
    </location>
</feature>
<organism evidence="1">
    <name type="scientific">marine sediment metagenome</name>
    <dbReference type="NCBI Taxonomy" id="412755"/>
    <lineage>
        <taxon>unclassified sequences</taxon>
        <taxon>metagenomes</taxon>
        <taxon>ecological metagenomes</taxon>
    </lineage>
</organism>
<dbReference type="EMBL" id="BART01031021">
    <property type="protein sequence ID" value="GAH09857.1"/>
    <property type="molecule type" value="Genomic_DNA"/>
</dbReference>